<evidence type="ECO:0000313" key="2">
    <source>
        <dbReference type="EMBL" id="MBN7769704.1"/>
    </source>
</evidence>
<dbReference type="Proteomes" id="UP000664344">
    <property type="component" value="Unassembled WGS sequence"/>
</dbReference>
<name>A0ABS3BD06_9GAMM</name>
<dbReference type="InterPro" id="IPR029069">
    <property type="entry name" value="HotDog_dom_sf"/>
</dbReference>
<dbReference type="InterPro" id="IPR003965">
    <property type="entry name" value="Fatty_acid_synthase"/>
</dbReference>
<keyword evidence="3" id="KW-1185">Reference proteome</keyword>
<feature type="domain" description="MaoC-like" evidence="1">
    <location>
        <begin position="182"/>
        <end position="252"/>
    </location>
</feature>
<dbReference type="InterPro" id="IPR002539">
    <property type="entry name" value="MaoC-like_dom"/>
</dbReference>
<reference evidence="2 3" key="1">
    <citation type="submission" date="2021-02" db="EMBL/GenBank/DDBJ databases">
        <title>PHA producing bacteria isolated from coastal sediment in Guangdong, Shenzhen.</title>
        <authorList>
            <person name="Zheng W."/>
            <person name="Yu S."/>
            <person name="Huang Y."/>
        </authorList>
    </citation>
    <scope>NUCLEOTIDE SEQUENCE [LARGE SCALE GENOMIC DNA]</scope>
    <source>
        <strain evidence="2 3">TN21-5</strain>
    </source>
</reference>
<evidence type="ECO:0000313" key="3">
    <source>
        <dbReference type="Proteomes" id="UP000664344"/>
    </source>
</evidence>
<dbReference type="PRINTS" id="PR01483">
    <property type="entry name" value="FASYNTHASE"/>
</dbReference>
<dbReference type="RefSeq" id="WP_206557115.1">
    <property type="nucleotide sequence ID" value="NZ_JAFKDB010000008.1"/>
</dbReference>
<accession>A0ABS3BD06</accession>
<proteinExistence type="predicted"/>
<sequence>MPKPMVYRHTPPALLPLYGKALLPKSRHGQEAEPAIPALEAQLLGVSTDTPTLADYRTLCGFRHGATLPITWPHILAFPLHLKLLTEPAFPLPLLGLVHLRNTITQHRPLGTGENLDLHVTLANQQSTERGLEFDLVTEARASGRLVWEEASTTLFRKKPETSNQATKQMPPLANYPCSETITAPENLGRQYAKVSGDRNPIHLHALSAKAFGFPRAIAHGMWSKARALTLLETQKDWKEGPVRASCQFKKPLLLPGAAILNWKTGDDRWDYQLLNAGGDAPHFTGCIDWL</sequence>
<dbReference type="Pfam" id="PF01575">
    <property type="entry name" value="MaoC_dehydratas"/>
    <property type="match status" value="1"/>
</dbReference>
<dbReference type="SUPFAM" id="SSF54637">
    <property type="entry name" value="Thioesterase/thiol ester dehydrase-isomerase"/>
    <property type="match status" value="2"/>
</dbReference>
<evidence type="ECO:0000259" key="1">
    <source>
        <dbReference type="Pfam" id="PF01575"/>
    </source>
</evidence>
<dbReference type="Gene3D" id="3.10.129.10">
    <property type="entry name" value="Hotdog Thioesterase"/>
    <property type="match status" value="1"/>
</dbReference>
<dbReference type="PANTHER" id="PTHR43841">
    <property type="entry name" value="3-HYDROXYACYL-THIOESTER DEHYDRATASE HTDX-RELATED"/>
    <property type="match status" value="1"/>
</dbReference>
<dbReference type="EMBL" id="JAFKDB010000008">
    <property type="protein sequence ID" value="MBN7769704.1"/>
    <property type="molecule type" value="Genomic_DNA"/>
</dbReference>
<gene>
    <name evidence="2" type="ORF">JYP53_07305</name>
</gene>
<protein>
    <recommendedName>
        <fullName evidence="1">MaoC-like domain-containing protein</fullName>
    </recommendedName>
</protein>
<comment type="caution">
    <text evidence="2">The sequence shown here is derived from an EMBL/GenBank/DDBJ whole genome shotgun (WGS) entry which is preliminary data.</text>
</comment>
<organism evidence="2 3">
    <name type="scientific">Marinobacter daepoensis</name>
    <dbReference type="NCBI Taxonomy" id="262077"/>
    <lineage>
        <taxon>Bacteria</taxon>
        <taxon>Pseudomonadati</taxon>
        <taxon>Pseudomonadota</taxon>
        <taxon>Gammaproteobacteria</taxon>
        <taxon>Pseudomonadales</taxon>
        <taxon>Marinobacteraceae</taxon>
        <taxon>Marinobacter</taxon>
    </lineage>
</organism>
<dbReference type="PANTHER" id="PTHR43841:SF1">
    <property type="entry name" value="3-HYDROXYACYL-THIOESTER DEHYDRATASE X"/>
    <property type="match status" value="1"/>
</dbReference>